<evidence type="ECO:0000313" key="8">
    <source>
        <dbReference type="RefSeq" id="XP_018834184.1"/>
    </source>
</evidence>
<feature type="transmembrane region" description="Helical" evidence="6">
    <location>
        <begin position="45"/>
        <end position="64"/>
    </location>
</feature>
<evidence type="ECO:0000256" key="5">
    <source>
        <dbReference type="ARBA" id="ARBA00023136"/>
    </source>
</evidence>
<keyword evidence="3 6" id="KW-0812">Transmembrane</keyword>
<comment type="subcellular location">
    <subcellularLocation>
        <location evidence="1 6">Membrane</location>
        <topology evidence="1 6">Multi-pass membrane protein</topology>
    </subcellularLocation>
</comment>
<dbReference type="Pfam" id="PF00892">
    <property type="entry name" value="EamA"/>
    <property type="match status" value="1"/>
</dbReference>
<organism evidence="7 8">
    <name type="scientific">Juglans regia</name>
    <name type="common">English walnut</name>
    <dbReference type="NCBI Taxonomy" id="51240"/>
    <lineage>
        <taxon>Eukaryota</taxon>
        <taxon>Viridiplantae</taxon>
        <taxon>Streptophyta</taxon>
        <taxon>Embryophyta</taxon>
        <taxon>Tracheophyta</taxon>
        <taxon>Spermatophyta</taxon>
        <taxon>Magnoliopsida</taxon>
        <taxon>eudicotyledons</taxon>
        <taxon>Gunneridae</taxon>
        <taxon>Pentapetalae</taxon>
        <taxon>rosids</taxon>
        <taxon>fabids</taxon>
        <taxon>Fagales</taxon>
        <taxon>Juglandaceae</taxon>
        <taxon>Juglans</taxon>
    </lineage>
</organism>
<keyword evidence="4 6" id="KW-1133">Transmembrane helix</keyword>
<proteinExistence type="inferred from homology"/>
<accession>A0A2I4FRA6</accession>
<keyword evidence="7" id="KW-1185">Reference proteome</keyword>
<dbReference type="PANTHER" id="PTHR31218">
    <property type="entry name" value="WAT1-RELATED PROTEIN"/>
    <property type="match status" value="1"/>
</dbReference>
<dbReference type="RefSeq" id="XP_018834184.1">
    <property type="nucleotide sequence ID" value="XM_018978639.2"/>
</dbReference>
<dbReference type="GO" id="GO:0016020">
    <property type="term" value="C:membrane"/>
    <property type="evidence" value="ECO:0007669"/>
    <property type="project" value="UniProtKB-SubCell"/>
</dbReference>
<sequence>MHLVKIMNSFAEWKLVAVMVAVTFALSIVNFLLKKVLNEGMNQLIIVTYRQSISAFFLAPIAYLWERVTFTQYFFLLGLQYTSATYACAFLNMVPVNTFLLALPFGLEKVRMKSKGGKAKVLGSLVCIAGVLVLTLYKGKSLNKPQLRATTHKPNRADQMVSAKTVRWAIGSLLLAAGSLLWSSWFLIQARIGKRYPYQYSNIAFLNLFGAIQSAILSFIIEKDLAMWVLKGRLEILSVIYSGMVGSGLCYVAMSWCVKQRGPLFTSAFTPLVQIFIALFDFSILHDQIYLGSILGSLLVIIGMYVLLWGKSNDKQDHAAEEDADCHPVSQVIIPVTKQPMVSLTSSEQL</sequence>
<evidence type="ECO:0000313" key="7">
    <source>
        <dbReference type="Proteomes" id="UP000235220"/>
    </source>
</evidence>
<feature type="transmembrane region" description="Helical" evidence="6">
    <location>
        <begin position="289"/>
        <end position="308"/>
    </location>
</feature>
<evidence type="ECO:0000256" key="1">
    <source>
        <dbReference type="ARBA" id="ARBA00004141"/>
    </source>
</evidence>
<evidence type="ECO:0000256" key="4">
    <source>
        <dbReference type="ARBA" id="ARBA00022989"/>
    </source>
</evidence>
<feature type="transmembrane region" description="Helical" evidence="6">
    <location>
        <begin position="264"/>
        <end position="283"/>
    </location>
</feature>
<dbReference type="InterPro" id="IPR037185">
    <property type="entry name" value="EmrE-like"/>
</dbReference>
<feature type="transmembrane region" description="Helical" evidence="6">
    <location>
        <begin position="200"/>
        <end position="221"/>
    </location>
</feature>
<name>A0A2I4FRA6_JUGRE</name>
<keyword evidence="5 6" id="KW-0472">Membrane</keyword>
<feature type="transmembrane region" description="Helical" evidence="6">
    <location>
        <begin position="236"/>
        <end position="257"/>
    </location>
</feature>
<feature type="transmembrane region" description="Helical" evidence="6">
    <location>
        <begin position="15"/>
        <end position="33"/>
    </location>
</feature>
<protein>
    <recommendedName>
        <fullName evidence="6">WAT1-related protein</fullName>
    </recommendedName>
</protein>
<evidence type="ECO:0000256" key="3">
    <source>
        <dbReference type="ARBA" id="ARBA00022692"/>
    </source>
</evidence>
<dbReference type="GO" id="GO:0022857">
    <property type="term" value="F:transmembrane transporter activity"/>
    <property type="evidence" value="ECO:0007669"/>
    <property type="project" value="InterPro"/>
</dbReference>
<evidence type="ECO:0000256" key="6">
    <source>
        <dbReference type="RuleBase" id="RU363077"/>
    </source>
</evidence>
<gene>
    <name evidence="8" type="primary">LOC109001379</name>
</gene>
<dbReference type="Gramene" id="Jr12_06270_p1">
    <property type="protein sequence ID" value="cds.Jr12_06270_p1"/>
    <property type="gene ID" value="Jr12_06270"/>
</dbReference>
<reference evidence="8" key="1">
    <citation type="submission" date="2025-08" db="UniProtKB">
        <authorList>
            <consortium name="RefSeq"/>
        </authorList>
    </citation>
    <scope>IDENTIFICATION</scope>
    <source>
        <tissue evidence="8">Leaves</tissue>
    </source>
</reference>
<dbReference type="InterPro" id="IPR030184">
    <property type="entry name" value="WAT1-related"/>
</dbReference>
<feature type="transmembrane region" description="Helical" evidence="6">
    <location>
        <begin position="168"/>
        <end position="188"/>
    </location>
</feature>
<dbReference type="Proteomes" id="UP000235220">
    <property type="component" value="Chromosome 12"/>
</dbReference>
<dbReference type="GeneID" id="109001379"/>
<evidence type="ECO:0000256" key="2">
    <source>
        <dbReference type="ARBA" id="ARBA00007635"/>
    </source>
</evidence>
<feature type="transmembrane region" description="Helical" evidence="6">
    <location>
        <begin position="84"/>
        <end position="107"/>
    </location>
</feature>
<dbReference type="OrthoDB" id="1728340at2759"/>
<dbReference type="SUPFAM" id="SSF103481">
    <property type="entry name" value="Multidrug resistance efflux transporter EmrE"/>
    <property type="match status" value="2"/>
</dbReference>
<dbReference type="InterPro" id="IPR000620">
    <property type="entry name" value="EamA_dom"/>
</dbReference>
<dbReference type="AlphaFoldDB" id="A0A2I4FRA6"/>
<comment type="similarity">
    <text evidence="2 6">Belongs to the drug/metabolite transporter (DMT) superfamily. Plant drug/metabolite exporter (P-DME) (TC 2.A.7.4) family.</text>
</comment>
<feature type="transmembrane region" description="Helical" evidence="6">
    <location>
        <begin position="119"/>
        <end position="137"/>
    </location>
</feature>